<evidence type="ECO:0000313" key="7">
    <source>
        <dbReference type="Proteomes" id="UP000199527"/>
    </source>
</evidence>
<feature type="transmembrane region" description="Helical" evidence="5">
    <location>
        <begin position="93"/>
        <end position="123"/>
    </location>
</feature>
<gene>
    <name evidence="6" type="ORF">SAMN04488540_11172</name>
</gene>
<evidence type="ECO:0000256" key="5">
    <source>
        <dbReference type="SAM" id="Phobius"/>
    </source>
</evidence>
<accession>A0A1G8VJS8</accession>
<dbReference type="Gene3D" id="1.20.120.1630">
    <property type="match status" value="1"/>
</dbReference>
<dbReference type="Proteomes" id="UP000199527">
    <property type="component" value="Unassembled WGS sequence"/>
</dbReference>
<evidence type="ECO:0000256" key="4">
    <source>
        <dbReference type="ARBA" id="ARBA00023136"/>
    </source>
</evidence>
<keyword evidence="2 5" id="KW-0812">Transmembrane</keyword>
<dbReference type="Pfam" id="PF04191">
    <property type="entry name" value="PEMT"/>
    <property type="match status" value="1"/>
</dbReference>
<reference evidence="7" key="1">
    <citation type="submission" date="2016-10" db="EMBL/GenBank/DDBJ databases">
        <authorList>
            <person name="Varghese N."/>
            <person name="Submissions S."/>
        </authorList>
    </citation>
    <scope>NUCLEOTIDE SEQUENCE [LARGE SCALE GENOMIC DNA]</scope>
    <source>
        <strain evidence="7">DSM 23317</strain>
    </source>
</reference>
<organism evidence="6 7">
    <name type="scientific">Ferrimonas sediminum</name>
    <dbReference type="NCBI Taxonomy" id="718193"/>
    <lineage>
        <taxon>Bacteria</taxon>
        <taxon>Pseudomonadati</taxon>
        <taxon>Pseudomonadota</taxon>
        <taxon>Gammaproteobacteria</taxon>
        <taxon>Alteromonadales</taxon>
        <taxon>Ferrimonadaceae</taxon>
        <taxon>Ferrimonas</taxon>
    </lineage>
</organism>
<sequence length="154" mass="17405">MQELELRLPPVAVVLLHGVVAWWLAQCAFLPMNLGGMLALAVPLLLVTLALALGLTAVVGFRRRRTTVNPTRPGEASQLVTAGVYRFSRNPMYLALLLCLCAWVLALADGLALIAVPLFVLYMNRFQIVPEERAMERLFGDEYRHYCRRVRRWL</sequence>
<protein>
    <submittedName>
        <fullName evidence="6">Protein-S-isoprenylcysteine O-methyltransferase Ste14</fullName>
    </submittedName>
</protein>
<proteinExistence type="predicted"/>
<keyword evidence="6" id="KW-0808">Transferase</keyword>
<keyword evidence="4 5" id="KW-0472">Membrane</keyword>
<evidence type="ECO:0000256" key="3">
    <source>
        <dbReference type="ARBA" id="ARBA00022989"/>
    </source>
</evidence>
<dbReference type="GO" id="GO:0008168">
    <property type="term" value="F:methyltransferase activity"/>
    <property type="evidence" value="ECO:0007669"/>
    <property type="project" value="UniProtKB-KW"/>
</dbReference>
<feature type="transmembrane region" description="Helical" evidence="5">
    <location>
        <begin position="6"/>
        <end position="25"/>
    </location>
</feature>
<dbReference type="EMBL" id="FNEM01000011">
    <property type="protein sequence ID" value="SDJ66366.1"/>
    <property type="molecule type" value="Genomic_DNA"/>
</dbReference>
<dbReference type="PANTHER" id="PTHR12714:SF24">
    <property type="entry name" value="SLR1182 PROTEIN"/>
    <property type="match status" value="1"/>
</dbReference>
<keyword evidence="6" id="KW-0489">Methyltransferase</keyword>
<keyword evidence="3 5" id="KW-1133">Transmembrane helix</keyword>
<evidence type="ECO:0000256" key="1">
    <source>
        <dbReference type="ARBA" id="ARBA00004127"/>
    </source>
</evidence>
<evidence type="ECO:0000256" key="2">
    <source>
        <dbReference type="ARBA" id="ARBA00022692"/>
    </source>
</evidence>
<dbReference type="InterPro" id="IPR007318">
    <property type="entry name" value="Phopholipid_MeTrfase"/>
</dbReference>
<dbReference type="PANTHER" id="PTHR12714">
    <property type="entry name" value="PROTEIN-S ISOPRENYLCYSTEINE O-METHYLTRANSFERASE"/>
    <property type="match status" value="1"/>
</dbReference>
<dbReference type="GO" id="GO:0012505">
    <property type="term" value="C:endomembrane system"/>
    <property type="evidence" value="ECO:0007669"/>
    <property type="project" value="UniProtKB-SubCell"/>
</dbReference>
<feature type="transmembrane region" description="Helical" evidence="5">
    <location>
        <begin position="37"/>
        <end position="61"/>
    </location>
</feature>
<dbReference type="GO" id="GO:0032259">
    <property type="term" value="P:methylation"/>
    <property type="evidence" value="ECO:0007669"/>
    <property type="project" value="UniProtKB-KW"/>
</dbReference>
<dbReference type="AlphaFoldDB" id="A0A1G8VJS8"/>
<dbReference type="OrthoDB" id="9811969at2"/>
<keyword evidence="7" id="KW-1185">Reference proteome</keyword>
<dbReference type="RefSeq" id="WP_090365971.1">
    <property type="nucleotide sequence ID" value="NZ_FNEM01000011.1"/>
</dbReference>
<comment type="subcellular location">
    <subcellularLocation>
        <location evidence="1">Endomembrane system</location>
        <topology evidence="1">Multi-pass membrane protein</topology>
    </subcellularLocation>
</comment>
<name>A0A1G8VJS8_9GAMM</name>
<evidence type="ECO:0000313" key="6">
    <source>
        <dbReference type="EMBL" id="SDJ66366.1"/>
    </source>
</evidence>